<dbReference type="PANTHER" id="PTHR11441">
    <property type="entry name" value="THYMIDINE KINASE"/>
    <property type="match status" value="1"/>
</dbReference>
<name>A0A1V0N1K1_9ARCH</name>
<keyword evidence="12" id="KW-1185">Reference proteome</keyword>
<keyword evidence="8" id="KW-0479">Metal-binding</keyword>
<dbReference type="EC" id="2.7.1.21" evidence="2 8"/>
<feature type="binding site" evidence="8">
    <location>
        <position position="199"/>
    </location>
    <ligand>
        <name>Zn(2+)</name>
        <dbReference type="ChEBI" id="CHEBI:29105"/>
    </ligand>
</feature>
<dbReference type="InterPro" id="IPR001267">
    <property type="entry name" value="Thymidine_kinase"/>
</dbReference>
<dbReference type="SUPFAM" id="SSF57716">
    <property type="entry name" value="Glucocorticoid receptor-like (DNA-binding domain)"/>
    <property type="match status" value="1"/>
</dbReference>
<dbReference type="GO" id="GO:0005737">
    <property type="term" value="C:cytoplasm"/>
    <property type="evidence" value="ECO:0007669"/>
    <property type="project" value="UniProtKB-SubCell"/>
</dbReference>
<dbReference type="InterPro" id="IPR020633">
    <property type="entry name" value="Thymidine_kinase_CS"/>
</dbReference>
<evidence type="ECO:0000256" key="10">
    <source>
        <dbReference type="PIRSR" id="PIRSR035805-2"/>
    </source>
</evidence>
<evidence type="ECO:0000313" key="12">
    <source>
        <dbReference type="Proteomes" id="UP000192050"/>
    </source>
</evidence>
<feature type="binding site" evidence="10">
    <location>
        <position position="195"/>
    </location>
    <ligand>
        <name>substrate</name>
    </ligand>
</feature>
<evidence type="ECO:0000256" key="8">
    <source>
        <dbReference type="HAMAP-Rule" id="MF_00124"/>
    </source>
</evidence>
<keyword evidence="6 8" id="KW-0418">Kinase</keyword>
<dbReference type="GO" id="GO:0008270">
    <property type="term" value="F:zinc ion binding"/>
    <property type="evidence" value="ECO:0007669"/>
    <property type="project" value="UniProtKB-UniRule"/>
</dbReference>
<comment type="subunit">
    <text evidence="8">Homotetramer.</text>
</comment>
<dbReference type="AlphaFoldDB" id="A0A1V0N1K1"/>
<reference evidence="11 12" key="1">
    <citation type="submission" date="2011-10" db="EMBL/GenBank/DDBJ databases">
        <title>Metabolic and evolutionary patterns in the extreme acidophile Ferroplasma acidiphilum.</title>
        <authorList>
            <person name="Golyshina O.V."/>
            <person name="Kozyavkin S.A."/>
            <person name="Tatusov R.L."/>
            <person name="Slesarev A.I."/>
            <person name="Golyshin P.N."/>
        </authorList>
    </citation>
    <scope>NUCLEOTIDE SEQUENCE [LARGE SCALE GENOMIC DNA]</scope>
    <source>
        <strain evidence="12">Y</strain>
    </source>
</reference>
<gene>
    <name evidence="8" type="primary">tdk</name>
    <name evidence="11" type="ORF">FAD_0066</name>
</gene>
<comment type="catalytic activity">
    <reaction evidence="8">
        <text>thymidine + ATP = dTMP + ADP + H(+)</text>
        <dbReference type="Rhea" id="RHEA:19129"/>
        <dbReference type="ChEBI" id="CHEBI:15378"/>
        <dbReference type="ChEBI" id="CHEBI:17748"/>
        <dbReference type="ChEBI" id="CHEBI:30616"/>
        <dbReference type="ChEBI" id="CHEBI:63528"/>
        <dbReference type="ChEBI" id="CHEBI:456216"/>
        <dbReference type="EC" id="2.7.1.21"/>
    </reaction>
</comment>
<dbReference type="GO" id="GO:0071897">
    <property type="term" value="P:DNA biosynthetic process"/>
    <property type="evidence" value="ECO:0007669"/>
    <property type="project" value="UniProtKB-KW"/>
</dbReference>
<comment type="subcellular location">
    <subcellularLocation>
        <location evidence="8">Cytoplasm</location>
    </subcellularLocation>
</comment>
<evidence type="ECO:0000256" key="2">
    <source>
        <dbReference type="ARBA" id="ARBA00012118"/>
    </source>
</evidence>
<accession>A0A1V0N1K1</accession>
<comment type="similarity">
    <text evidence="1 8">Belongs to the thymidine kinase family.</text>
</comment>
<dbReference type="STRING" id="74969.FAD_0066"/>
<dbReference type="PROSITE" id="PS00603">
    <property type="entry name" value="TK_CELLULAR_TYPE"/>
    <property type="match status" value="1"/>
</dbReference>
<evidence type="ECO:0000256" key="7">
    <source>
        <dbReference type="ARBA" id="ARBA00022840"/>
    </source>
</evidence>
<keyword evidence="3 8" id="KW-0237">DNA synthesis</keyword>
<evidence type="ECO:0000256" key="5">
    <source>
        <dbReference type="ARBA" id="ARBA00022741"/>
    </source>
</evidence>
<keyword evidence="8" id="KW-0963">Cytoplasm</keyword>
<dbReference type="KEGG" id="fai:FAD_0066"/>
<proteinExistence type="inferred from homology"/>
<dbReference type="Pfam" id="PF00265">
    <property type="entry name" value="TK"/>
    <property type="match status" value="1"/>
</dbReference>
<feature type="binding site" evidence="8">
    <location>
        <begin position="104"/>
        <end position="107"/>
    </location>
    <ligand>
        <name>ATP</name>
        <dbReference type="ChEBI" id="CHEBI:30616"/>
    </ligand>
</feature>
<dbReference type="GO" id="GO:0046104">
    <property type="term" value="P:thymidine metabolic process"/>
    <property type="evidence" value="ECO:0007669"/>
    <property type="project" value="TreeGrafter"/>
</dbReference>
<evidence type="ECO:0000256" key="1">
    <source>
        <dbReference type="ARBA" id="ARBA00007587"/>
    </source>
</evidence>
<protein>
    <recommendedName>
        <fullName evidence="2 8">Thymidine kinase</fullName>
        <ecNumber evidence="2 8">2.7.1.21</ecNumber>
    </recommendedName>
</protein>
<evidence type="ECO:0000256" key="4">
    <source>
        <dbReference type="ARBA" id="ARBA00022679"/>
    </source>
</evidence>
<evidence type="ECO:0000256" key="3">
    <source>
        <dbReference type="ARBA" id="ARBA00022634"/>
    </source>
</evidence>
<dbReference type="GO" id="GO:0004797">
    <property type="term" value="F:thymidine kinase activity"/>
    <property type="evidence" value="ECO:0007669"/>
    <property type="project" value="UniProtKB-UniRule"/>
</dbReference>
<dbReference type="InterPro" id="IPR027417">
    <property type="entry name" value="P-loop_NTPase"/>
</dbReference>
<dbReference type="GO" id="GO:0005524">
    <property type="term" value="F:ATP binding"/>
    <property type="evidence" value="ECO:0007669"/>
    <property type="project" value="UniProtKB-UniRule"/>
</dbReference>
<evidence type="ECO:0000256" key="6">
    <source>
        <dbReference type="ARBA" id="ARBA00022777"/>
    </source>
</evidence>
<dbReference type="Proteomes" id="UP000192050">
    <property type="component" value="Chromosome"/>
</dbReference>
<dbReference type="HAMAP" id="MF_00124">
    <property type="entry name" value="Thymidine_kinase"/>
    <property type="match status" value="1"/>
</dbReference>
<keyword evidence="4 8" id="KW-0808">Transferase</keyword>
<evidence type="ECO:0000256" key="9">
    <source>
        <dbReference type="PIRSR" id="PIRSR035805-1"/>
    </source>
</evidence>
<feature type="binding site" evidence="10">
    <location>
        <position position="138"/>
    </location>
    <ligand>
        <name>substrate</name>
    </ligand>
</feature>
<keyword evidence="7 8" id="KW-0067">ATP-binding</keyword>
<feature type="binding site" evidence="10">
    <location>
        <begin position="187"/>
        <end position="190"/>
    </location>
    <ligand>
        <name>substrate</name>
    </ligand>
</feature>
<dbReference type="PIRSF" id="PIRSF035805">
    <property type="entry name" value="TK_cell"/>
    <property type="match status" value="1"/>
</dbReference>
<organism evidence="11 12">
    <name type="scientific">Ferroplasma acidiphilum</name>
    <dbReference type="NCBI Taxonomy" id="74969"/>
    <lineage>
        <taxon>Archaea</taxon>
        <taxon>Methanobacteriati</taxon>
        <taxon>Thermoplasmatota</taxon>
        <taxon>Thermoplasmata</taxon>
        <taxon>Thermoplasmatales</taxon>
        <taxon>Ferroplasmaceae</taxon>
        <taxon>Ferroplasma</taxon>
    </lineage>
</organism>
<feature type="binding site" evidence="8">
    <location>
        <begin position="28"/>
        <end position="35"/>
    </location>
    <ligand>
        <name>ATP</name>
        <dbReference type="ChEBI" id="CHEBI:30616"/>
    </ligand>
</feature>
<feature type="active site" description="Proton acceptor" evidence="8 9">
    <location>
        <position position="105"/>
    </location>
</feature>
<dbReference type="SUPFAM" id="SSF52540">
    <property type="entry name" value="P-loop containing nucleoside triphosphate hydrolases"/>
    <property type="match status" value="1"/>
</dbReference>
<dbReference type="Gene3D" id="3.30.60.20">
    <property type="match status" value="1"/>
</dbReference>
<feature type="binding site" evidence="8">
    <location>
        <position position="202"/>
    </location>
    <ligand>
        <name>Zn(2+)</name>
        <dbReference type="ChEBI" id="CHEBI:29105"/>
    </ligand>
</feature>
<keyword evidence="8" id="KW-0862">Zinc</keyword>
<feature type="binding site" evidence="8">
    <location>
        <position position="163"/>
    </location>
    <ligand>
        <name>Zn(2+)</name>
        <dbReference type="ChEBI" id="CHEBI:29105"/>
    </ligand>
</feature>
<feature type="binding site" evidence="8">
    <location>
        <position position="166"/>
    </location>
    <ligand>
        <name>Zn(2+)</name>
        <dbReference type="ChEBI" id="CHEBI:29105"/>
    </ligand>
</feature>
<dbReference type="Gene3D" id="3.40.50.300">
    <property type="entry name" value="P-loop containing nucleotide triphosphate hydrolases"/>
    <property type="match status" value="1"/>
</dbReference>
<keyword evidence="5 8" id="KW-0547">Nucleotide-binding</keyword>
<dbReference type="PANTHER" id="PTHR11441:SF0">
    <property type="entry name" value="THYMIDINE KINASE, CYTOSOLIC"/>
    <property type="match status" value="1"/>
</dbReference>
<dbReference type="EMBL" id="CP015363">
    <property type="protein sequence ID" value="ARD83999.1"/>
    <property type="molecule type" value="Genomic_DNA"/>
</dbReference>
<evidence type="ECO:0000313" key="11">
    <source>
        <dbReference type="EMBL" id="ARD83999.1"/>
    </source>
</evidence>
<sequence length="216" mass="24382">MLVKNLYELIILTIMKNIIIGKLTVITGPMFSGKTSRLIELLEREILAGRNTLLFKPEMDKRYDTTFVTTHKGMRLPAIVLNTDNEGVEKMYNLSKNVDVIGIDEAQFWNHGSILPEIADKIASENKIVYAAALNKNHLGNPFKTSMDIISRADQVYSLTAVCAKCGEDATFSQRILNGKEIFGEQIKIGGMESYEPRCRKCFVYPDVSEVQRLEE</sequence>